<keyword evidence="5" id="KW-0418">Kinase</keyword>
<evidence type="ECO:0000256" key="3">
    <source>
        <dbReference type="ARBA" id="ARBA00022553"/>
    </source>
</evidence>
<dbReference type="InterPro" id="IPR004358">
    <property type="entry name" value="Sig_transdc_His_kin-like_C"/>
</dbReference>
<dbReference type="EMBL" id="AP026565">
    <property type="protein sequence ID" value="BDP44899.1"/>
    <property type="molecule type" value="Genomic_DNA"/>
</dbReference>
<dbReference type="Pfam" id="PF13185">
    <property type="entry name" value="GAF_2"/>
    <property type="match status" value="3"/>
</dbReference>
<geneLocation type="plasmid" evidence="7 8">
    <name>pDAETH-5</name>
</geneLocation>
<evidence type="ECO:0000256" key="2">
    <source>
        <dbReference type="ARBA" id="ARBA00012438"/>
    </source>
</evidence>
<dbReference type="PANTHER" id="PTHR43304">
    <property type="entry name" value="PHYTOCHROME-LIKE PROTEIN CPH1"/>
    <property type="match status" value="1"/>
</dbReference>
<dbReference type="Pfam" id="PF00512">
    <property type="entry name" value="HisKA"/>
    <property type="match status" value="1"/>
</dbReference>
<dbReference type="SUPFAM" id="SSF47384">
    <property type="entry name" value="Homodimeric domain of signal transducing histidine kinase"/>
    <property type="match status" value="1"/>
</dbReference>
<dbReference type="InterPro" id="IPR003661">
    <property type="entry name" value="HisK_dim/P_dom"/>
</dbReference>
<evidence type="ECO:0000313" key="8">
    <source>
        <dbReference type="Proteomes" id="UP001064971"/>
    </source>
</evidence>
<dbReference type="CDD" id="cd16921">
    <property type="entry name" value="HATPase_FilI-like"/>
    <property type="match status" value="1"/>
</dbReference>
<dbReference type="InterPro" id="IPR036890">
    <property type="entry name" value="HATPase_C_sf"/>
</dbReference>
<evidence type="ECO:0000256" key="4">
    <source>
        <dbReference type="ARBA" id="ARBA00022679"/>
    </source>
</evidence>
<keyword evidence="3" id="KW-0597">Phosphoprotein</keyword>
<dbReference type="EC" id="2.7.13.3" evidence="2"/>
<dbReference type="InterPro" id="IPR003018">
    <property type="entry name" value="GAF"/>
</dbReference>
<dbReference type="SUPFAM" id="SSF55781">
    <property type="entry name" value="GAF domain-like"/>
    <property type="match status" value="4"/>
</dbReference>
<dbReference type="InterPro" id="IPR003594">
    <property type="entry name" value="HATPase_dom"/>
</dbReference>
<evidence type="ECO:0000256" key="5">
    <source>
        <dbReference type="ARBA" id="ARBA00022777"/>
    </source>
</evidence>
<dbReference type="Gene3D" id="1.10.287.130">
    <property type="match status" value="1"/>
</dbReference>
<feature type="domain" description="Histidine kinase" evidence="6">
    <location>
        <begin position="725"/>
        <end position="938"/>
    </location>
</feature>
<protein>
    <recommendedName>
        <fullName evidence="2">histidine kinase</fullName>
        <ecNumber evidence="2">2.7.13.3</ecNumber>
    </recommendedName>
</protein>
<dbReference type="RefSeq" id="WP_264778996.1">
    <property type="nucleotide sequence ID" value="NZ_AP026565.1"/>
</dbReference>
<dbReference type="SMART" id="SM00387">
    <property type="entry name" value="HATPase_c"/>
    <property type="match status" value="1"/>
</dbReference>
<dbReference type="InterPro" id="IPR029016">
    <property type="entry name" value="GAF-like_dom_sf"/>
</dbReference>
<dbReference type="SMART" id="SM00065">
    <property type="entry name" value="GAF"/>
    <property type="match status" value="3"/>
</dbReference>
<dbReference type="InterPro" id="IPR052162">
    <property type="entry name" value="Sensor_kinase/Photoreceptor"/>
</dbReference>
<dbReference type="Pfam" id="PF02518">
    <property type="entry name" value="HATPase_c"/>
    <property type="match status" value="1"/>
</dbReference>
<reference evidence="7" key="1">
    <citation type="submission" date="2022-07" db="EMBL/GenBank/DDBJ databases">
        <title>Complete Genome Sequence of the Radioresistant Bacterium Deinococcus aetherius ST0316, Isolated from the Air Dust collected in Lower Stratosphere above Japan.</title>
        <authorList>
            <person name="Satoh K."/>
            <person name="Hagiwara K."/>
            <person name="Katsumata K."/>
            <person name="Kubo A."/>
            <person name="Yokobori S."/>
            <person name="Yamagishi A."/>
            <person name="Oono Y."/>
            <person name="Narumi I."/>
        </authorList>
    </citation>
    <scope>NUCLEOTIDE SEQUENCE</scope>
    <source>
        <strain evidence="7">ST0316</strain>
        <plasmid evidence="7">pDAETH-5</plasmid>
    </source>
</reference>
<dbReference type="CDD" id="cd00082">
    <property type="entry name" value="HisKA"/>
    <property type="match status" value="1"/>
</dbReference>
<dbReference type="SUPFAM" id="SSF55874">
    <property type="entry name" value="ATPase domain of HSP90 chaperone/DNA topoisomerase II/histidine kinase"/>
    <property type="match status" value="1"/>
</dbReference>
<dbReference type="Proteomes" id="UP001064971">
    <property type="component" value="Plasmid pDAETH-5"/>
</dbReference>
<keyword evidence="8" id="KW-1185">Reference proteome</keyword>
<dbReference type="SMART" id="SM00388">
    <property type="entry name" value="HisKA"/>
    <property type="match status" value="1"/>
</dbReference>
<dbReference type="PANTHER" id="PTHR43304:SF1">
    <property type="entry name" value="PAC DOMAIN-CONTAINING PROTEIN"/>
    <property type="match status" value="1"/>
</dbReference>
<dbReference type="Gene3D" id="3.30.565.10">
    <property type="entry name" value="Histidine kinase-like ATPase, C-terminal domain"/>
    <property type="match status" value="1"/>
</dbReference>
<comment type="catalytic activity">
    <reaction evidence="1">
        <text>ATP + protein L-histidine = ADP + protein N-phospho-L-histidine.</text>
        <dbReference type="EC" id="2.7.13.3"/>
    </reaction>
</comment>
<evidence type="ECO:0000259" key="6">
    <source>
        <dbReference type="PROSITE" id="PS50109"/>
    </source>
</evidence>
<sequence length="938" mass="103388">MSSQPEAPPTSPLSLSERLQTVTEALATARTQNDVFGVVLTPAREALEAVAGAVLLVDEAGIRLNLAATQGDEEGAQTLWQDGPLDGNVPAGDALKRHEPLFFEHEGDLVRAYPELEARTGGVAAVATAVLPMFLDERPLGTLILDFQEPHTFTPEEQRFLRTLAAQCALALGRVRLNTRLQHELHTRTQMLDWNARAYEAFVAFSEAAGQDTDLLSLARQAITALRAQFPDGSVVYYEPEGELWTLRAWSEDLGEDFIALLTAGVPSSTSFIASTLQARQPVFTTALDPEQQQVDRNEVYGTAAHTPIIVGGEVRAILGLGIRESRQWQARDQAVFRAVGRTLTLALERAQAQRDAEERTRRIEEDARAQEAFAAFTEAASTETDVITLAGQAVNVIQARFTEGIGGYYEREGDLWKLRTWTSNLNTQPDFIAALQAGLPSDTPFIVNLLRERALIFTESWDAEHEGIEDSGDYGTVAAYPVIVGGEVRGFFTMGFKSTSRWVERDRAIVRAVGHSLTLAVERAEQTRRLAEQNVELSARTRTLEAFAELSRDLTLHGEPGALIRRAQEIVRSLLPPGFAVYYELEHGLWRVRSQVDSHGSPELQAAVDAGLPRETPSLLTPFDTGQPLYQDAYPQGADTPAKMVRHVQAVATLPLVVNGAAVGVFGVGLFEGRVWSAADRAVLETVVRSLGLALERAQGVRQLAQRTEELERSNKELEQFAYIASHDLQAPIRAVTSFAGVIDRKYGPQLDERGRLYLRQIKKSGEHMKRLVDDLLAFSRVHTEQRPLRFTDAGAVLGTVLGRLQPEIEALGASVTHGELPRVVADAQQLDQLLQNLIANGLKYRREGVAPQVHVSAEREGRVWRFAVSDNGIGIEPQYFERIFVIFQRLHGREEYEGTGIGLAVCKKIVERHGGRLWLESTLGQGSTFFFTLPGA</sequence>
<dbReference type="InterPro" id="IPR005467">
    <property type="entry name" value="His_kinase_dom"/>
</dbReference>
<gene>
    <name evidence="7" type="ORF">DAETH_48680</name>
</gene>
<dbReference type="Gene3D" id="3.30.450.40">
    <property type="match status" value="4"/>
</dbReference>
<proteinExistence type="predicted"/>
<organism evidence="7 8">
    <name type="scientific">Deinococcus aetherius</name>
    <dbReference type="NCBI Taxonomy" id="200252"/>
    <lineage>
        <taxon>Bacteria</taxon>
        <taxon>Thermotogati</taxon>
        <taxon>Deinococcota</taxon>
        <taxon>Deinococci</taxon>
        <taxon>Deinococcales</taxon>
        <taxon>Deinococcaceae</taxon>
        <taxon>Deinococcus</taxon>
    </lineage>
</organism>
<dbReference type="InterPro" id="IPR036097">
    <property type="entry name" value="HisK_dim/P_sf"/>
</dbReference>
<evidence type="ECO:0000256" key="1">
    <source>
        <dbReference type="ARBA" id="ARBA00000085"/>
    </source>
</evidence>
<dbReference type="PROSITE" id="PS50109">
    <property type="entry name" value="HIS_KIN"/>
    <property type="match status" value="1"/>
</dbReference>
<evidence type="ECO:0000313" key="7">
    <source>
        <dbReference type="EMBL" id="BDP44899.1"/>
    </source>
</evidence>
<name>A0ABM8AM20_9DEIO</name>
<dbReference type="PRINTS" id="PR00344">
    <property type="entry name" value="BCTRLSENSOR"/>
</dbReference>
<accession>A0ABM8AM20</accession>
<keyword evidence="4" id="KW-0808">Transferase</keyword>
<keyword evidence="7" id="KW-0614">Plasmid</keyword>